<name>B5LW97_9PHYC</name>
<keyword evidence="2" id="KW-1185">Reference proteome</keyword>
<dbReference type="GeneID" id="6804791"/>
<accession>B5LW97</accession>
<proteinExistence type="predicted"/>
<evidence type="ECO:0000313" key="1">
    <source>
        <dbReference type="EMBL" id="ACH46760.1"/>
    </source>
</evidence>
<dbReference type="RefSeq" id="YP_002154630.1">
    <property type="nucleotide sequence ID" value="NC_011183.1"/>
</dbReference>
<organism evidence="1 2">
    <name type="scientific">Feldmannia species virus</name>
    <dbReference type="NCBI Taxonomy" id="39420"/>
    <lineage>
        <taxon>Viruses</taxon>
        <taxon>Varidnaviria</taxon>
        <taxon>Bamfordvirae</taxon>
        <taxon>Nucleocytoviricota</taxon>
        <taxon>Megaviricetes</taxon>
        <taxon>Algavirales</taxon>
        <taxon>Phycodnaviridae</taxon>
        <taxon>Phaeovirus</taxon>
        <taxon>Phaeovirus feldmanniae</taxon>
    </lineage>
</organism>
<sequence>MKSAIKDSVPGKVYEEVVKDMEKSAIKFHKTYVGAKTTISTLRVFVTLINRGLRSARSTPRSVLLGELRPVSTPHSASILAVRDLVNQYDASSGEKVKEVTKDIDVLSRTLDRLLCKEDFSPQLQTPNEEGETTDTDYALLEKCGVPYGEKKVVRLSSNLSERMEIRSRNIKDRVKSVELKWDILLEKSHHKSSRKRGIASV</sequence>
<reference evidence="1 2" key="1">
    <citation type="journal article" date="2009" name="Virology">
        <title>Genomic analysis of the smallest giant virus--Feldmannia sp. virus 158.</title>
        <authorList>
            <person name="Schroeder D.C."/>
            <person name="Park Y."/>
            <person name="Yoon H.M."/>
            <person name="Lee Y.S."/>
            <person name="Kang S.W."/>
            <person name="Meints R.H."/>
            <person name="Ivey R.G."/>
            <person name="Choi T.J."/>
        </authorList>
    </citation>
    <scope>NUCLEOTIDE SEQUENCE [LARGE SCALE GENOMIC DNA]</scope>
    <source>
        <strain evidence="1">FsV-158</strain>
    </source>
</reference>
<evidence type="ECO:0000313" key="2">
    <source>
        <dbReference type="Proteomes" id="UP000204092"/>
    </source>
</evidence>
<dbReference type="Proteomes" id="UP000204092">
    <property type="component" value="Segment"/>
</dbReference>
<dbReference type="KEGG" id="vg:6804791"/>
<protein>
    <submittedName>
        <fullName evidence="1">Uncharacterized protein</fullName>
    </submittedName>
</protein>
<dbReference type="EMBL" id="EU916176">
    <property type="protein sequence ID" value="ACH46760.1"/>
    <property type="molecule type" value="Genomic_DNA"/>
</dbReference>